<evidence type="ECO:0000313" key="1">
    <source>
        <dbReference type="EMBL" id="KAK6637395.1"/>
    </source>
</evidence>
<accession>A0ABR1B8K8</accession>
<sequence length="80" mass="9163">MDDSVSPLATTISSVGKSSMTVAWKAMLKKAIRYSQMENQLKAEKENVDDQSLTDRDNGRQFLKGHQFLRRYVIRICIIV</sequence>
<proteinExistence type="predicted"/>
<dbReference type="Proteomes" id="UP001359485">
    <property type="component" value="Unassembled WGS sequence"/>
</dbReference>
<evidence type="ECO:0000313" key="2">
    <source>
        <dbReference type="Proteomes" id="UP001359485"/>
    </source>
</evidence>
<protein>
    <submittedName>
        <fullName evidence="1">Uncharacterized protein</fullName>
    </submittedName>
</protein>
<gene>
    <name evidence="1" type="ORF">RUM44_007812</name>
</gene>
<dbReference type="EMBL" id="JAWJWF010000002">
    <property type="protein sequence ID" value="KAK6637395.1"/>
    <property type="molecule type" value="Genomic_DNA"/>
</dbReference>
<comment type="caution">
    <text evidence="1">The sequence shown here is derived from an EMBL/GenBank/DDBJ whole genome shotgun (WGS) entry which is preliminary data.</text>
</comment>
<organism evidence="1 2">
    <name type="scientific">Polyplax serrata</name>
    <name type="common">Common mouse louse</name>
    <dbReference type="NCBI Taxonomy" id="468196"/>
    <lineage>
        <taxon>Eukaryota</taxon>
        <taxon>Metazoa</taxon>
        <taxon>Ecdysozoa</taxon>
        <taxon>Arthropoda</taxon>
        <taxon>Hexapoda</taxon>
        <taxon>Insecta</taxon>
        <taxon>Pterygota</taxon>
        <taxon>Neoptera</taxon>
        <taxon>Paraneoptera</taxon>
        <taxon>Psocodea</taxon>
        <taxon>Troctomorpha</taxon>
        <taxon>Phthiraptera</taxon>
        <taxon>Anoplura</taxon>
        <taxon>Polyplacidae</taxon>
        <taxon>Polyplax</taxon>
    </lineage>
</organism>
<reference evidence="1 2" key="1">
    <citation type="submission" date="2023-09" db="EMBL/GenBank/DDBJ databases">
        <title>Genomes of two closely related lineages of the louse Polyplax serrata with different host specificities.</title>
        <authorList>
            <person name="Martinu J."/>
            <person name="Tarabai H."/>
            <person name="Stefka J."/>
            <person name="Hypsa V."/>
        </authorList>
    </citation>
    <scope>NUCLEOTIDE SEQUENCE [LARGE SCALE GENOMIC DNA]</scope>
    <source>
        <strain evidence="1">98ZLc_SE</strain>
    </source>
</reference>
<name>A0ABR1B8K8_POLSC</name>
<keyword evidence="2" id="KW-1185">Reference proteome</keyword>